<dbReference type="Proteomes" id="UP000664203">
    <property type="component" value="Unassembled WGS sequence"/>
</dbReference>
<dbReference type="PANTHER" id="PTHR47551">
    <property type="entry name" value="TUBULIN--TYROSINE LIGASE PBY1-RELATED"/>
    <property type="match status" value="1"/>
</dbReference>
<reference evidence="3" key="1">
    <citation type="submission" date="2021-03" db="EMBL/GenBank/DDBJ databases">
        <authorList>
            <person name="Tagirdzhanova G."/>
        </authorList>
    </citation>
    <scope>NUCLEOTIDE SEQUENCE</scope>
</reference>
<comment type="caution">
    <text evidence="3">The sequence shown here is derived from an EMBL/GenBank/DDBJ whole genome shotgun (WGS) entry which is preliminary data.</text>
</comment>
<organism evidence="3 4">
    <name type="scientific">Alectoria fallacina</name>
    <dbReference type="NCBI Taxonomy" id="1903189"/>
    <lineage>
        <taxon>Eukaryota</taxon>
        <taxon>Fungi</taxon>
        <taxon>Dikarya</taxon>
        <taxon>Ascomycota</taxon>
        <taxon>Pezizomycotina</taxon>
        <taxon>Lecanoromycetes</taxon>
        <taxon>OSLEUM clade</taxon>
        <taxon>Lecanoromycetidae</taxon>
        <taxon>Lecanorales</taxon>
        <taxon>Lecanorineae</taxon>
        <taxon>Parmeliaceae</taxon>
        <taxon>Alectoria</taxon>
    </lineage>
</organism>
<dbReference type="InterPro" id="IPR036523">
    <property type="entry name" value="SurE-like_sf"/>
</dbReference>
<dbReference type="SUPFAM" id="SSF64167">
    <property type="entry name" value="SurE-like"/>
    <property type="match status" value="1"/>
</dbReference>
<accession>A0A8H3PFT6</accession>
<evidence type="ECO:0000256" key="1">
    <source>
        <dbReference type="SAM" id="MobiDB-lite"/>
    </source>
</evidence>
<dbReference type="NCBIfam" id="TIGR00087">
    <property type="entry name" value="surE"/>
    <property type="match status" value="1"/>
</dbReference>
<dbReference type="EMBL" id="CAJPDR010000549">
    <property type="protein sequence ID" value="CAF9939424.1"/>
    <property type="molecule type" value="Genomic_DNA"/>
</dbReference>
<dbReference type="SUPFAM" id="SSF56059">
    <property type="entry name" value="Glutathione synthetase ATP-binding domain-like"/>
    <property type="match status" value="1"/>
</dbReference>
<dbReference type="InterPro" id="IPR027746">
    <property type="entry name" value="TTL"/>
</dbReference>
<feature type="compositionally biased region" description="Basic and acidic residues" evidence="1">
    <location>
        <begin position="234"/>
        <end position="245"/>
    </location>
</feature>
<feature type="domain" description="Survival protein SurE-like phosphatase/nucleotidase" evidence="2">
    <location>
        <begin position="3"/>
        <end position="217"/>
    </location>
</feature>
<dbReference type="GO" id="GO:0016787">
    <property type="term" value="F:hydrolase activity"/>
    <property type="evidence" value="ECO:0007669"/>
    <property type="project" value="InterPro"/>
</dbReference>
<dbReference type="GO" id="GO:0000932">
    <property type="term" value="C:P-body"/>
    <property type="evidence" value="ECO:0007669"/>
    <property type="project" value="TreeGrafter"/>
</dbReference>
<evidence type="ECO:0000313" key="4">
    <source>
        <dbReference type="Proteomes" id="UP000664203"/>
    </source>
</evidence>
<dbReference type="AlphaFoldDB" id="A0A8H3PFT6"/>
<dbReference type="OrthoDB" id="202825at2759"/>
<proteinExistence type="predicted"/>
<feature type="region of interest" description="Disordered" evidence="1">
    <location>
        <begin position="62"/>
        <end position="82"/>
    </location>
</feature>
<dbReference type="InterPro" id="IPR004344">
    <property type="entry name" value="TTL/TTLL_fam"/>
</dbReference>
<name>A0A8H3PFT6_9LECA</name>
<dbReference type="Gene3D" id="3.30.470.20">
    <property type="entry name" value="ATP-grasp fold, B domain"/>
    <property type="match status" value="1"/>
</dbReference>
<gene>
    <name evidence="3" type="ORF">ALECFALPRED_008094</name>
</gene>
<feature type="region of interest" description="Disordered" evidence="1">
    <location>
        <begin position="225"/>
        <end position="261"/>
    </location>
</feature>
<dbReference type="Pfam" id="PF03133">
    <property type="entry name" value="TTL"/>
    <property type="match status" value="1"/>
</dbReference>
<keyword evidence="4" id="KW-1185">Reference proteome</keyword>
<dbReference type="PROSITE" id="PS51221">
    <property type="entry name" value="TTL"/>
    <property type="match status" value="1"/>
</dbReference>
<evidence type="ECO:0000259" key="2">
    <source>
        <dbReference type="Pfam" id="PF01975"/>
    </source>
</evidence>
<sequence length="752" mass="84135">MHILVINDDGPPSNQSSPYIHAFVHTLQTAGHQISVILPHQQRSWIGKAHFVGHVTKPTYFRPGSLHQDDGTTHPRPLSSGDEEEEWVLVNGTPATCAQLGLHHFFQDKPPVDLVVSGPNYGRNSTSLFSLSSGTIGGAMEAAVCRKRAIALSFAFYSRDHDPELIAGACRLSVKLAEHLYNHWDEDADLYSCNVPLVADVENHKIVYTNALQNYWTSGSSFQEIEATEDDEDPQSREQEIRESGESQSAGSQGKTTRHQHRHFKWAPKFGDIQKSIDESPPGNDGWAIHQGYTSVTPLKANYLHASNISMGELKLYPANSRSSIPVFYAVIDADSYVLPLIHSALSANFPTHSYELIASPEQLPSEVNKLLQITPYESLDFAHLLKHPKTTLANSYIIRKALIRKHYLHNTITSWWSKHPNDTNLKGHVPLTVAFEIDYAEFLDEALAECWELKESGEKDEREWWILKPGMSDQGQGVRLFSSEGELRSIFAEWEADEPDGEDDEGVEPPPAIDGQDVIGAATMTSQLRHFIAQRYIHPPLLLSSHGKRKFHIRSYVLAVGALRTYVYKDMLALFAPLPYTAPGASSSDTCSTALNNPVDPRVHLTNTCLQDGSREGSVVRFRDLSGDAGNLPDHWKNDVFEHICRATGTLFEAAAKEQMIHFQTLENAFEVFGVDWMVDEKGVPWLLEVNTFPDFKQSGEALKAVVQGLWNGVVRIAVRGFFNPEAKVEGRSEEDEFRMRKVLDVDLGRR</sequence>
<dbReference type="InterPro" id="IPR002828">
    <property type="entry name" value="SurE-like_Pase/nucleotidase"/>
</dbReference>
<dbReference type="Pfam" id="PF01975">
    <property type="entry name" value="SurE"/>
    <property type="match status" value="1"/>
</dbReference>
<dbReference type="PANTHER" id="PTHR47551:SF1">
    <property type="entry name" value="TUBULIN--TYROSINE LIGASE PBY1-RELATED"/>
    <property type="match status" value="1"/>
</dbReference>
<protein>
    <recommendedName>
        <fullName evidence="2">Survival protein SurE-like phosphatase/nucleotidase domain-containing protein</fullName>
    </recommendedName>
</protein>
<dbReference type="Gene3D" id="3.40.1210.10">
    <property type="entry name" value="Survival protein SurE-like phosphatase/nucleotidase"/>
    <property type="match status" value="1"/>
</dbReference>
<evidence type="ECO:0000313" key="3">
    <source>
        <dbReference type="EMBL" id="CAF9939424.1"/>
    </source>
</evidence>